<evidence type="ECO:0000313" key="2">
    <source>
        <dbReference type="EMBL" id="CAK7347648.1"/>
    </source>
</evidence>
<protein>
    <submittedName>
        <fullName evidence="2">Uncharacterized protein</fullName>
    </submittedName>
</protein>
<organism evidence="2 3">
    <name type="scientific">Dovyalis caffra</name>
    <dbReference type="NCBI Taxonomy" id="77055"/>
    <lineage>
        <taxon>Eukaryota</taxon>
        <taxon>Viridiplantae</taxon>
        <taxon>Streptophyta</taxon>
        <taxon>Embryophyta</taxon>
        <taxon>Tracheophyta</taxon>
        <taxon>Spermatophyta</taxon>
        <taxon>Magnoliopsida</taxon>
        <taxon>eudicotyledons</taxon>
        <taxon>Gunneridae</taxon>
        <taxon>Pentapetalae</taxon>
        <taxon>rosids</taxon>
        <taxon>fabids</taxon>
        <taxon>Malpighiales</taxon>
        <taxon>Salicaceae</taxon>
        <taxon>Flacourtieae</taxon>
        <taxon>Dovyalis</taxon>
    </lineage>
</organism>
<dbReference type="AlphaFoldDB" id="A0AAV1SBM0"/>
<gene>
    <name evidence="2" type="ORF">DCAF_LOCUS20336</name>
</gene>
<name>A0AAV1SBM0_9ROSI</name>
<proteinExistence type="predicted"/>
<keyword evidence="3" id="KW-1185">Reference proteome</keyword>
<feature type="region of interest" description="Disordered" evidence="1">
    <location>
        <begin position="209"/>
        <end position="245"/>
    </location>
</feature>
<dbReference type="EMBL" id="CAWUPB010001173">
    <property type="protein sequence ID" value="CAK7347648.1"/>
    <property type="molecule type" value="Genomic_DNA"/>
</dbReference>
<reference evidence="2 3" key="1">
    <citation type="submission" date="2024-01" db="EMBL/GenBank/DDBJ databases">
        <authorList>
            <person name="Waweru B."/>
        </authorList>
    </citation>
    <scope>NUCLEOTIDE SEQUENCE [LARGE SCALE GENOMIC DNA]</scope>
</reference>
<comment type="caution">
    <text evidence="2">The sequence shown here is derived from an EMBL/GenBank/DDBJ whole genome shotgun (WGS) entry which is preliminary data.</text>
</comment>
<accession>A0AAV1SBM0</accession>
<feature type="compositionally biased region" description="Polar residues" evidence="1">
    <location>
        <begin position="209"/>
        <end position="237"/>
    </location>
</feature>
<evidence type="ECO:0000256" key="1">
    <source>
        <dbReference type="SAM" id="MobiDB-lite"/>
    </source>
</evidence>
<evidence type="ECO:0000313" key="3">
    <source>
        <dbReference type="Proteomes" id="UP001314170"/>
    </source>
</evidence>
<dbReference type="Proteomes" id="UP001314170">
    <property type="component" value="Unassembled WGS sequence"/>
</dbReference>
<sequence>MDGIPGARSWLTSLILRGSSALKNARFDEAAKLFKSARDARFQLYGDDISLEDMLLHHVHGVSLLSEIPFQGGDDPLAFVPKEADYYLAEDISYSSYSKLYSEGTITQEDYANQMEAAQKELKIAWSILDKESDCLIEKGNTLSALGEVALRREEANPERYYIQASSFFESLDDDFHKQRIADMDKIKAIEYGEKALSSYQTRLKQLISETQSSSKPAETQTASDLDSSSPTETDPSIPQKKSERSRLIEKISKLQFKLDDLKAGSSTSLNLERTSLAPAGQRDGKEKLSQLIQLKRQQLPVFKKMEISVEIYDKHHKRVRYLELNLWEDLELDLSVDPYMYFFDPSDLFAEESVFSRILVLETLQSTNCFFLQILTISKTLLVLSLRDAYYLEISWTNCIGVVFQVDMCLKVLPTFVNLKVLTLLVHAKEESFVGYSHQHLKEVEITGFRGYPNDMELEGYSSRMILH</sequence>